<feature type="transmembrane region" description="Helical" evidence="3">
    <location>
        <begin position="442"/>
        <end position="461"/>
    </location>
</feature>
<dbReference type="InterPro" id="IPR011990">
    <property type="entry name" value="TPR-like_helical_dom_sf"/>
</dbReference>
<dbReference type="Proteomes" id="UP000601435">
    <property type="component" value="Unassembled WGS sequence"/>
</dbReference>
<gene>
    <name evidence="4" type="ORF">SNEC2469_LOCUS3197</name>
</gene>
<evidence type="ECO:0000256" key="3">
    <source>
        <dbReference type="SAM" id="Phobius"/>
    </source>
</evidence>
<protein>
    <recommendedName>
        <fullName evidence="6">Pentatricopeptide repeat-containing protein, chloroplastic</fullName>
    </recommendedName>
</protein>
<keyword evidence="5" id="KW-1185">Reference proteome</keyword>
<evidence type="ECO:0008006" key="6">
    <source>
        <dbReference type="Google" id="ProtNLM"/>
    </source>
</evidence>
<organism evidence="4 5">
    <name type="scientific">Symbiodinium necroappetens</name>
    <dbReference type="NCBI Taxonomy" id="1628268"/>
    <lineage>
        <taxon>Eukaryota</taxon>
        <taxon>Sar</taxon>
        <taxon>Alveolata</taxon>
        <taxon>Dinophyceae</taxon>
        <taxon>Suessiales</taxon>
        <taxon>Symbiodiniaceae</taxon>
        <taxon>Symbiodinium</taxon>
    </lineage>
</organism>
<dbReference type="Gene3D" id="1.25.40.10">
    <property type="entry name" value="Tetratricopeptide repeat domain"/>
    <property type="match status" value="2"/>
</dbReference>
<dbReference type="Pfam" id="PF13041">
    <property type="entry name" value="PPR_2"/>
    <property type="match status" value="1"/>
</dbReference>
<dbReference type="InterPro" id="IPR002885">
    <property type="entry name" value="PPR_rpt"/>
</dbReference>
<evidence type="ECO:0000313" key="5">
    <source>
        <dbReference type="Proteomes" id="UP000601435"/>
    </source>
</evidence>
<dbReference type="OrthoDB" id="185373at2759"/>
<accession>A0A812KKZ0</accession>
<dbReference type="AlphaFoldDB" id="A0A812KKZ0"/>
<keyword evidence="1" id="KW-0677">Repeat</keyword>
<dbReference type="PANTHER" id="PTHR47447:SF17">
    <property type="entry name" value="OS12G0638900 PROTEIN"/>
    <property type="match status" value="1"/>
</dbReference>
<keyword evidence="3" id="KW-1133">Transmembrane helix</keyword>
<feature type="repeat" description="PPR" evidence="2">
    <location>
        <begin position="16"/>
        <end position="50"/>
    </location>
</feature>
<dbReference type="EMBL" id="CAJNJA010007544">
    <property type="protein sequence ID" value="CAE7226054.1"/>
    <property type="molecule type" value="Genomic_DNA"/>
</dbReference>
<name>A0A812KKZ0_9DINO</name>
<dbReference type="PROSITE" id="PS51375">
    <property type="entry name" value="PPR"/>
    <property type="match status" value="1"/>
</dbReference>
<sequence>VALELLAGMCREVGGSTIGYNACISVCARGQAWSMACRLLEDMPEKRVQPDTVSFNATISAASEGARWQPALGLFDQMTQERVPHDLVSFNATMDACAMSGEWRPALSLLRAAGVQANLVSFNTALTACHRGSAWAASLELFALLQRRNLRPDTLSYNVMMSVGHKSARWPLALQMLRSLHHHRLAPSDRSAGAVVSACERAEQWELALELFQGLGRASVQTSPVVFNAALSACAKGAQWENAMQLYRSLQRSLRPDEVSRNSLLCALAAAARWEEREVHTTRQGERASQVTGVRTCPDVFWRLEPQGLSSSACDPPPAMAECHHSTSNWAASGIFERKAALQLPKLSSPCWACQLSESAQLAAERRGPAAVPPAFSLALGIPWAVCLGLRKRSGGGKPARASITRRRVETGGRIRQRKRPQDRPDFGFLQEARWERFRRRVAALLLAFAVLAAAFGGCMSNSRARLLQSRLEQGGQTEFVYNEATPFRQARLVLSRASLPAVASPSEIPSPWHEGTGFVSDTAHLLRSSTVQRSLGARSTSWRKRSAARREQRWRWSP</sequence>
<dbReference type="Pfam" id="PF01535">
    <property type="entry name" value="PPR"/>
    <property type="match status" value="1"/>
</dbReference>
<dbReference type="PANTHER" id="PTHR47447">
    <property type="entry name" value="OS03G0856100 PROTEIN"/>
    <property type="match status" value="1"/>
</dbReference>
<keyword evidence="3" id="KW-0472">Membrane</keyword>
<evidence type="ECO:0000313" key="4">
    <source>
        <dbReference type="EMBL" id="CAE7226054.1"/>
    </source>
</evidence>
<keyword evidence="3" id="KW-0812">Transmembrane</keyword>
<dbReference type="Pfam" id="PF13812">
    <property type="entry name" value="PPR_3"/>
    <property type="match status" value="1"/>
</dbReference>
<evidence type="ECO:0000256" key="1">
    <source>
        <dbReference type="ARBA" id="ARBA00022737"/>
    </source>
</evidence>
<feature type="non-terminal residue" evidence="4">
    <location>
        <position position="1"/>
    </location>
</feature>
<reference evidence="4" key="1">
    <citation type="submission" date="2021-02" db="EMBL/GenBank/DDBJ databases">
        <authorList>
            <person name="Dougan E. K."/>
            <person name="Rhodes N."/>
            <person name="Thang M."/>
            <person name="Chan C."/>
        </authorList>
    </citation>
    <scope>NUCLEOTIDE SEQUENCE</scope>
</reference>
<evidence type="ECO:0000256" key="2">
    <source>
        <dbReference type="PROSITE-ProRule" id="PRU00708"/>
    </source>
</evidence>
<comment type="caution">
    <text evidence="4">The sequence shown here is derived from an EMBL/GenBank/DDBJ whole genome shotgun (WGS) entry which is preliminary data.</text>
</comment>
<proteinExistence type="predicted"/>